<accession>A0ABV0V943</accession>
<feature type="compositionally biased region" description="Polar residues" evidence="1">
    <location>
        <begin position="139"/>
        <end position="149"/>
    </location>
</feature>
<evidence type="ECO:0000256" key="1">
    <source>
        <dbReference type="SAM" id="MobiDB-lite"/>
    </source>
</evidence>
<feature type="signal peptide" evidence="2">
    <location>
        <begin position="1"/>
        <end position="18"/>
    </location>
</feature>
<sequence length="149" mass="17091">MKTVVFFTFQLHALQLSGEVLVAIISMLRRPEIETLSPPRRSSLHHRPAGEEDLFNNLYFRDVSELKCINRKKTVDVSNRQILVAPRVGSQQEKPEPRPSEKDVRRNSAHVGGLVAIETERTPDDLHDEPDHLFHSDTKTNPTANHQRR</sequence>
<keyword evidence="2" id="KW-0732">Signal</keyword>
<feature type="region of interest" description="Disordered" evidence="1">
    <location>
        <begin position="84"/>
        <end position="149"/>
    </location>
</feature>
<reference evidence="3 4" key="1">
    <citation type="submission" date="2021-06" db="EMBL/GenBank/DDBJ databases">
        <authorList>
            <person name="Palmer J.M."/>
        </authorList>
    </citation>
    <scope>NUCLEOTIDE SEQUENCE [LARGE SCALE GENOMIC DNA]</scope>
    <source>
        <strain evidence="4">if_2019</strain>
        <tissue evidence="3">Muscle</tissue>
    </source>
</reference>
<feature type="chain" id="PRO_5045453348" evidence="2">
    <location>
        <begin position="19"/>
        <end position="149"/>
    </location>
</feature>
<gene>
    <name evidence="3" type="ORF">ILYODFUR_036564</name>
</gene>
<keyword evidence="4" id="KW-1185">Reference proteome</keyword>
<dbReference type="Proteomes" id="UP001482620">
    <property type="component" value="Unassembled WGS sequence"/>
</dbReference>
<protein>
    <submittedName>
        <fullName evidence="3">Uncharacterized protein</fullName>
    </submittedName>
</protein>
<organism evidence="3 4">
    <name type="scientific">Ilyodon furcidens</name>
    <name type="common">goldbreast splitfin</name>
    <dbReference type="NCBI Taxonomy" id="33524"/>
    <lineage>
        <taxon>Eukaryota</taxon>
        <taxon>Metazoa</taxon>
        <taxon>Chordata</taxon>
        <taxon>Craniata</taxon>
        <taxon>Vertebrata</taxon>
        <taxon>Euteleostomi</taxon>
        <taxon>Actinopterygii</taxon>
        <taxon>Neopterygii</taxon>
        <taxon>Teleostei</taxon>
        <taxon>Neoteleostei</taxon>
        <taxon>Acanthomorphata</taxon>
        <taxon>Ovalentaria</taxon>
        <taxon>Atherinomorphae</taxon>
        <taxon>Cyprinodontiformes</taxon>
        <taxon>Goodeidae</taxon>
        <taxon>Ilyodon</taxon>
    </lineage>
</organism>
<feature type="compositionally biased region" description="Basic and acidic residues" evidence="1">
    <location>
        <begin position="118"/>
        <end position="138"/>
    </location>
</feature>
<dbReference type="EMBL" id="JAHRIQ010100192">
    <property type="protein sequence ID" value="MEQ2253832.1"/>
    <property type="molecule type" value="Genomic_DNA"/>
</dbReference>
<name>A0ABV0V943_9TELE</name>
<evidence type="ECO:0000313" key="3">
    <source>
        <dbReference type="EMBL" id="MEQ2253832.1"/>
    </source>
</evidence>
<comment type="caution">
    <text evidence="3">The sequence shown here is derived from an EMBL/GenBank/DDBJ whole genome shotgun (WGS) entry which is preliminary data.</text>
</comment>
<evidence type="ECO:0000256" key="2">
    <source>
        <dbReference type="SAM" id="SignalP"/>
    </source>
</evidence>
<feature type="compositionally biased region" description="Basic and acidic residues" evidence="1">
    <location>
        <begin position="93"/>
        <end position="106"/>
    </location>
</feature>
<evidence type="ECO:0000313" key="4">
    <source>
        <dbReference type="Proteomes" id="UP001482620"/>
    </source>
</evidence>
<proteinExistence type="predicted"/>